<evidence type="ECO:0000313" key="2">
    <source>
        <dbReference type="EMBL" id="OHT08565.1"/>
    </source>
</evidence>
<protein>
    <submittedName>
        <fullName evidence="2">Uncharacterized protein</fullName>
    </submittedName>
</protein>
<evidence type="ECO:0000313" key="3">
    <source>
        <dbReference type="Proteomes" id="UP000179807"/>
    </source>
</evidence>
<comment type="caution">
    <text evidence="2">The sequence shown here is derived from an EMBL/GenBank/DDBJ whole genome shotgun (WGS) entry which is preliminary data.</text>
</comment>
<sequence>MKIGRPKYHIAAKWISFKDGDCTLYFELNQKGALILKNHKMVPSEIIGTCPKLYQPYLENHKNDPNKKSRQWKSQELNPSKNDRNLTEIFNDNEKVEERIFNFNDIEKKDNEVVENNFLNSFVFSGEEINNKNHIHIHKEDYQKITEREAIKTDFENHEISDDLNDDWLVDIYKESCINKIKNDELFPIPFSDIV</sequence>
<dbReference type="EMBL" id="MLAK01000663">
    <property type="protein sequence ID" value="OHT08565.1"/>
    <property type="molecule type" value="Genomic_DNA"/>
</dbReference>
<proteinExistence type="predicted"/>
<reference evidence="2" key="1">
    <citation type="submission" date="2016-10" db="EMBL/GenBank/DDBJ databases">
        <authorList>
            <person name="Benchimol M."/>
            <person name="Almeida L.G."/>
            <person name="Vasconcelos A.T."/>
            <person name="Perreira-Neves A."/>
            <person name="Rosa I.A."/>
            <person name="Tasca T."/>
            <person name="Bogo M.R."/>
            <person name="de Souza W."/>
        </authorList>
    </citation>
    <scope>NUCLEOTIDE SEQUENCE [LARGE SCALE GENOMIC DNA]</scope>
    <source>
        <strain evidence="2">K</strain>
    </source>
</reference>
<name>A0A1J4KGV6_9EUKA</name>
<gene>
    <name evidence="2" type="ORF">TRFO_22819</name>
</gene>
<feature type="region of interest" description="Disordered" evidence="1">
    <location>
        <begin position="58"/>
        <end position="86"/>
    </location>
</feature>
<dbReference type="RefSeq" id="XP_068361701.1">
    <property type="nucleotide sequence ID" value="XM_068502790.1"/>
</dbReference>
<dbReference type="VEuPathDB" id="TrichDB:TRFO_22819"/>
<dbReference type="Proteomes" id="UP000179807">
    <property type="component" value="Unassembled WGS sequence"/>
</dbReference>
<keyword evidence="3" id="KW-1185">Reference proteome</keyword>
<dbReference type="AlphaFoldDB" id="A0A1J4KGV6"/>
<evidence type="ECO:0000256" key="1">
    <source>
        <dbReference type="SAM" id="MobiDB-lite"/>
    </source>
</evidence>
<organism evidence="2 3">
    <name type="scientific">Tritrichomonas foetus</name>
    <dbReference type="NCBI Taxonomy" id="1144522"/>
    <lineage>
        <taxon>Eukaryota</taxon>
        <taxon>Metamonada</taxon>
        <taxon>Parabasalia</taxon>
        <taxon>Tritrichomonadida</taxon>
        <taxon>Tritrichomonadidae</taxon>
        <taxon>Tritrichomonas</taxon>
    </lineage>
</organism>
<dbReference type="GeneID" id="94837494"/>
<accession>A0A1J4KGV6</accession>